<name>A0A0E9VVC0_ANGAN</name>
<evidence type="ECO:0000313" key="1">
    <source>
        <dbReference type="EMBL" id="JAH81997.1"/>
    </source>
</evidence>
<reference evidence="1" key="1">
    <citation type="submission" date="2014-11" db="EMBL/GenBank/DDBJ databases">
        <authorList>
            <person name="Amaro Gonzalez C."/>
        </authorList>
    </citation>
    <scope>NUCLEOTIDE SEQUENCE</scope>
</reference>
<proteinExistence type="predicted"/>
<protein>
    <submittedName>
        <fullName evidence="1">Uncharacterized protein</fullName>
    </submittedName>
</protein>
<dbReference type="EMBL" id="GBXM01026580">
    <property type="protein sequence ID" value="JAH81997.1"/>
    <property type="molecule type" value="Transcribed_RNA"/>
</dbReference>
<sequence length="42" mass="4768">MDAVKNSQESICSTDTLLSALQTVLYRTTSREPHTFTSFFKL</sequence>
<organism evidence="1">
    <name type="scientific">Anguilla anguilla</name>
    <name type="common">European freshwater eel</name>
    <name type="synonym">Muraena anguilla</name>
    <dbReference type="NCBI Taxonomy" id="7936"/>
    <lineage>
        <taxon>Eukaryota</taxon>
        <taxon>Metazoa</taxon>
        <taxon>Chordata</taxon>
        <taxon>Craniata</taxon>
        <taxon>Vertebrata</taxon>
        <taxon>Euteleostomi</taxon>
        <taxon>Actinopterygii</taxon>
        <taxon>Neopterygii</taxon>
        <taxon>Teleostei</taxon>
        <taxon>Anguilliformes</taxon>
        <taxon>Anguillidae</taxon>
        <taxon>Anguilla</taxon>
    </lineage>
</organism>
<dbReference type="AlphaFoldDB" id="A0A0E9VVC0"/>
<reference evidence="1" key="2">
    <citation type="journal article" date="2015" name="Fish Shellfish Immunol.">
        <title>Early steps in the European eel (Anguilla anguilla)-Vibrio vulnificus interaction in the gills: Role of the RtxA13 toxin.</title>
        <authorList>
            <person name="Callol A."/>
            <person name="Pajuelo D."/>
            <person name="Ebbesson L."/>
            <person name="Teles M."/>
            <person name="MacKenzie S."/>
            <person name="Amaro C."/>
        </authorList>
    </citation>
    <scope>NUCLEOTIDE SEQUENCE</scope>
</reference>
<accession>A0A0E9VVC0</accession>